<sequence>MSGDALLIKCSSAYPERDEEDETLHVVSWRDFNYMDADIWNNFQQGTGITRSTNNRRNGQYRGRISHLRHSRKDVVAPPPVRVLI</sequence>
<dbReference type="AlphaFoldDB" id="W9JHE9"/>
<dbReference type="HOGENOM" id="CLU_159453_0_0_1"/>
<reference evidence="1" key="1">
    <citation type="submission" date="2011-06" db="EMBL/GenBank/DDBJ databases">
        <title>The Genome Sequence of Fusarium oxysporum Fo47.</title>
        <authorList>
            <consortium name="The Broad Institute Genome Sequencing Platform"/>
            <person name="Ma L.-J."/>
            <person name="Gale L.R."/>
            <person name="Schwartz D.C."/>
            <person name="Zhou S."/>
            <person name="Corby-Kistler H."/>
            <person name="Young S.K."/>
            <person name="Zeng Q."/>
            <person name="Gargeya S."/>
            <person name="Fitzgerald M."/>
            <person name="Haas B."/>
            <person name="Abouelleil A."/>
            <person name="Alvarado L."/>
            <person name="Arachchi H.M."/>
            <person name="Berlin A."/>
            <person name="Brown A."/>
            <person name="Chapman S.B."/>
            <person name="Chen Z."/>
            <person name="Dunbar C."/>
            <person name="Freedman E."/>
            <person name="Gearin G."/>
            <person name="Gellesch M."/>
            <person name="Goldberg J."/>
            <person name="Griggs A."/>
            <person name="Gujja S."/>
            <person name="Heiman D."/>
            <person name="Howarth C."/>
            <person name="Larson L."/>
            <person name="Lui A."/>
            <person name="MacDonald P.J.P."/>
            <person name="Mehta T."/>
            <person name="Montmayeur A."/>
            <person name="Murphy C."/>
            <person name="Neiman D."/>
            <person name="Pearson M."/>
            <person name="Priest M."/>
            <person name="Roberts A."/>
            <person name="Saif S."/>
            <person name="Shea T."/>
            <person name="Shenoy N."/>
            <person name="Sisk P."/>
            <person name="Stolte C."/>
            <person name="Sykes S."/>
            <person name="Wortman J."/>
            <person name="Nusbaum C."/>
            <person name="Birren B."/>
        </authorList>
    </citation>
    <scope>NUCLEOTIDE SEQUENCE [LARGE SCALE GENOMIC DNA]</scope>
    <source>
        <strain evidence="1">Fo47</strain>
    </source>
</reference>
<dbReference type="EMBL" id="JH717915">
    <property type="protein sequence ID" value="EWZ29090.1"/>
    <property type="molecule type" value="Genomic_DNA"/>
</dbReference>
<gene>
    <name evidence="1" type="ORF">FOZG_17196</name>
</gene>
<dbReference type="VEuPathDB" id="FungiDB:FOZG_17196"/>
<organism evidence="1">
    <name type="scientific">Fusarium oxysporum Fo47</name>
    <dbReference type="NCBI Taxonomy" id="660027"/>
    <lineage>
        <taxon>Eukaryota</taxon>
        <taxon>Fungi</taxon>
        <taxon>Dikarya</taxon>
        <taxon>Ascomycota</taxon>
        <taxon>Pezizomycotina</taxon>
        <taxon>Sordariomycetes</taxon>
        <taxon>Hypocreomycetidae</taxon>
        <taxon>Hypocreales</taxon>
        <taxon>Nectriaceae</taxon>
        <taxon>Fusarium</taxon>
        <taxon>Fusarium oxysporum species complex</taxon>
    </lineage>
</organism>
<protein>
    <submittedName>
        <fullName evidence="1">Uncharacterized protein</fullName>
    </submittedName>
</protein>
<reference evidence="1" key="2">
    <citation type="submission" date="2012-06" db="EMBL/GenBank/DDBJ databases">
        <title>Annotation of the Genome Sequence of Fusarium oxysporum Fo47.</title>
        <authorList>
            <consortium name="The Broad Institute Genomics Platform"/>
            <person name="Ma L.-J."/>
            <person name="Corby-Kistler H."/>
            <person name="Broz K."/>
            <person name="Gale L.R."/>
            <person name="Jonkers W."/>
            <person name="O'Donnell K."/>
            <person name="Ploetz R."/>
            <person name="Steinberg C."/>
            <person name="Schwartz D.C."/>
            <person name="VanEtten H."/>
            <person name="Zhou S."/>
            <person name="Young S.K."/>
            <person name="Zeng Q."/>
            <person name="Gargeya S."/>
            <person name="Fitzgerald M."/>
            <person name="Abouelleil A."/>
            <person name="Alvarado L."/>
            <person name="Chapman S.B."/>
            <person name="Gainer-Dewar J."/>
            <person name="Goldberg J."/>
            <person name="Griggs A."/>
            <person name="Gujja S."/>
            <person name="Hansen M."/>
            <person name="Howarth C."/>
            <person name="Imamovic A."/>
            <person name="Ireland A."/>
            <person name="Larimer J."/>
            <person name="McCowan C."/>
            <person name="Murphy C."/>
            <person name="Pearson M."/>
            <person name="Poon T.W."/>
            <person name="Priest M."/>
            <person name="Roberts A."/>
            <person name="Saif S."/>
            <person name="Shea T."/>
            <person name="Sykes S."/>
            <person name="Wortman J."/>
            <person name="Nusbaum C."/>
            <person name="Birren B."/>
        </authorList>
    </citation>
    <scope>NUCLEOTIDE SEQUENCE</scope>
    <source>
        <strain evidence="1">Fo47</strain>
    </source>
</reference>
<evidence type="ECO:0000313" key="1">
    <source>
        <dbReference type="EMBL" id="EWZ29090.1"/>
    </source>
</evidence>
<dbReference type="Proteomes" id="UP000030766">
    <property type="component" value="Unassembled WGS sequence"/>
</dbReference>
<name>W9JHE9_FUSOX</name>
<accession>W9JHE9</accession>
<proteinExistence type="predicted"/>